<gene>
    <name evidence="1" type="ORF">ASPSYDRAFT_37735</name>
</gene>
<dbReference type="STRING" id="1036612.A0A1L9SXY4"/>
<proteinExistence type="predicted"/>
<dbReference type="VEuPathDB" id="FungiDB:ASPSYDRAFT_37735"/>
<dbReference type="EMBL" id="KV878615">
    <property type="protein sequence ID" value="OJJ51893.1"/>
    <property type="molecule type" value="Genomic_DNA"/>
</dbReference>
<name>A0A1L9SXY4_9EURO</name>
<dbReference type="RefSeq" id="XP_040695699.1">
    <property type="nucleotide sequence ID" value="XM_040845565.1"/>
</dbReference>
<sequence length="373" mass="41532">MPRALIQSSKVDEHGIIHLARNHPWVNPWNPAIATCIRSNHDISWIPTVSKSLSLIYYITNYATKDDISPLQIVTKAALLRQAIESANNTPSPTRADLRLRQKGLDNFALRCFNSLSHDREVSGVHVASTLLGLPSYYTLHHNFIRINLWSLRQHIRSLTHLHRPSETSSAALTEETVTLEDATLDDIPFEEKHPRHSTHMQRLARSPSQTLTVTLQGQLTEFQTVEDSIPGGHPTTTAIENDLAEILLGLFIPWEKLATFVLSDSPPTRSIHHELAGPPYPVSDSDEETRQLAPTADEALDTETLLAAFFAISRRWALETLDAQRHLPTIASSSLPPESLQPLGVLPLDISHGSLDTASGLKFMPPTTIQEW</sequence>
<evidence type="ECO:0000313" key="2">
    <source>
        <dbReference type="Proteomes" id="UP000184356"/>
    </source>
</evidence>
<keyword evidence="2" id="KW-1185">Reference proteome</keyword>
<evidence type="ECO:0000313" key="1">
    <source>
        <dbReference type="EMBL" id="OJJ51893.1"/>
    </source>
</evidence>
<dbReference type="AlphaFoldDB" id="A0A1L9SXY4"/>
<organism evidence="1 2">
    <name type="scientific">Aspergillus sydowii CBS 593.65</name>
    <dbReference type="NCBI Taxonomy" id="1036612"/>
    <lineage>
        <taxon>Eukaryota</taxon>
        <taxon>Fungi</taxon>
        <taxon>Dikarya</taxon>
        <taxon>Ascomycota</taxon>
        <taxon>Pezizomycotina</taxon>
        <taxon>Eurotiomycetes</taxon>
        <taxon>Eurotiomycetidae</taxon>
        <taxon>Eurotiales</taxon>
        <taxon>Aspergillaceae</taxon>
        <taxon>Aspergillus</taxon>
        <taxon>Aspergillus subgen. Nidulantes</taxon>
    </lineage>
</organism>
<dbReference type="Proteomes" id="UP000184356">
    <property type="component" value="Unassembled WGS sequence"/>
</dbReference>
<accession>A0A1L9SXY4</accession>
<dbReference type="OrthoDB" id="4510089at2759"/>
<dbReference type="GeneID" id="63761638"/>
<protein>
    <submittedName>
        <fullName evidence="1">Uncharacterized protein</fullName>
    </submittedName>
</protein>
<reference evidence="2" key="1">
    <citation type="journal article" date="2017" name="Genome Biol.">
        <title>Comparative genomics reveals high biological diversity and specific adaptations in the industrially and medically important fungal genus Aspergillus.</title>
        <authorList>
            <person name="de Vries R.P."/>
            <person name="Riley R."/>
            <person name="Wiebenga A."/>
            <person name="Aguilar-Osorio G."/>
            <person name="Amillis S."/>
            <person name="Uchima C.A."/>
            <person name="Anderluh G."/>
            <person name="Asadollahi M."/>
            <person name="Askin M."/>
            <person name="Barry K."/>
            <person name="Battaglia E."/>
            <person name="Bayram O."/>
            <person name="Benocci T."/>
            <person name="Braus-Stromeyer S.A."/>
            <person name="Caldana C."/>
            <person name="Canovas D."/>
            <person name="Cerqueira G.C."/>
            <person name="Chen F."/>
            <person name="Chen W."/>
            <person name="Choi C."/>
            <person name="Clum A."/>
            <person name="Dos Santos R.A."/>
            <person name="Damasio A.R."/>
            <person name="Diallinas G."/>
            <person name="Emri T."/>
            <person name="Fekete E."/>
            <person name="Flipphi M."/>
            <person name="Freyberg S."/>
            <person name="Gallo A."/>
            <person name="Gournas C."/>
            <person name="Habgood R."/>
            <person name="Hainaut M."/>
            <person name="Harispe M.L."/>
            <person name="Henrissat B."/>
            <person name="Hilden K.S."/>
            <person name="Hope R."/>
            <person name="Hossain A."/>
            <person name="Karabika E."/>
            <person name="Karaffa L."/>
            <person name="Karanyi Z."/>
            <person name="Krasevec N."/>
            <person name="Kuo A."/>
            <person name="Kusch H."/>
            <person name="LaButti K."/>
            <person name="Lagendijk E.L."/>
            <person name="Lapidus A."/>
            <person name="Levasseur A."/>
            <person name="Lindquist E."/>
            <person name="Lipzen A."/>
            <person name="Logrieco A.F."/>
            <person name="MacCabe A."/>
            <person name="Maekelae M.R."/>
            <person name="Malavazi I."/>
            <person name="Melin P."/>
            <person name="Meyer V."/>
            <person name="Mielnichuk N."/>
            <person name="Miskei M."/>
            <person name="Molnar A.P."/>
            <person name="Mule G."/>
            <person name="Ngan C.Y."/>
            <person name="Orejas M."/>
            <person name="Orosz E."/>
            <person name="Ouedraogo J.P."/>
            <person name="Overkamp K.M."/>
            <person name="Park H.-S."/>
            <person name="Perrone G."/>
            <person name="Piumi F."/>
            <person name="Punt P.J."/>
            <person name="Ram A.F."/>
            <person name="Ramon A."/>
            <person name="Rauscher S."/>
            <person name="Record E."/>
            <person name="Riano-Pachon D.M."/>
            <person name="Robert V."/>
            <person name="Roehrig J."/>
            <person name="Ruller R."/>
            <person name="Salamov A."/>
            <person name="Salih N.S."/>
            <person name="Samson R.A."/>
            <person name="Sandor E."/>
            <person name="Sanguinetti M."/>
            <person name="Schuetze T."/>
            <person name="Sepcic K."/>
            <person name="Shelest E."/>
            <person name="Sherlock G."/>
            <person name="Sophianopoulou V."/>
            <person name="Squina F.M."/>
            <person name="Sun H."/>
            <person name="Susca A."/>
            <person name="Todd R.B."/>
            <person name="Tsang A."/>
            <person name="Unkles S.E."/>
            <person name="van de Wiele N."/>
            <person name="van Rossen-Uffink D."/>
            <person name="Oliveira J.V."/>
            <person name="Vesth T.C."/>
            <person name="Visser J."/>
            <person name="Yu J.-H."/>
            <person name="Zhou M."/>
            <person name="Andersen M.R."/>
            <person name="Archer D.B."/>
            <person name="Baker S.E."/>
            <person name="Benoit I."/>
            <person name="Brakhage A.A."/>
            <person name="Braus G.H."/>
            <person name="Fischer R."/>
            <person name="Frisvad J.C."/>
            <person name="Goldman G.H."/>
            <person name="Houbraken J."/>
            <person name="Oakley B."/>
            <person name="Pocsi I."/>
            <person name="Scazzocchio C."/>
            <person name="Seiboth B."/>
            <person name="vanKuyk P.A."/>
            <person name="Wortman J."/>
            <person name="Dyer P.S."/>
            <person name="Grigoriev I.V."/>
        </authorList>
    </citation>
    <scope>NUCLEOTIDE SEQUENCE [LARGE SCALE GENOMIC DNA]</scope>
    <source>
        <strain evidence="2">CBS 593.65</strain>
    </source>
</reference>